<sequence length="91" mass="10046">MKIDRVFVRDLVRDSNDAAIIRAIVALGHGLNLKVIAEGVENLEQLQFLKAAKCDAMQGYLFSKPLSAEAATRLYQCQYAGRLTQNSVAFS</sequence>
<organism evidence="1 2">
    <name type="scientific">Desertifilum tharense IPPAS B-1220</name>
    <dbReference type="NCBI Taxonomy" id="1781255"/>
    <lineage>
        <taxon>Bacteria</taxon>
        <taxon>Bacillati</taxon>
        <taxon>Cyanobacteriota</taxon>
        <taxon>Cyanophyceae</taxon>
        <taxon>Desertifilales</taxon>
        <taxon>Desertifilaceae</taxon>
        <taxon>Desertifilum</taxon>
    </lineage>
</organism>
<protein>
    <submittedName>
        <fullName evidence="1">EAL domain-containing protein</fullName>
    </submittedName>
</protein>
<accession>A0ACD5GP19</accession>
<name>A0ACD5GP19_9CYAN</name>
<keyword evidence="2" id="KW-1185">Reference proteome</keyword>
<gene>
    <name evidence="1" type="ORF">BH720_020800</name>
</gene>
<evidence type="ECO:0000313" key="2">
    <source>
        <dbReference type="Proteomes" id="UP000095472"/>
    </source>
</evidence>
<proteinExistence type="predicted"/>
<reference evidence="1 2" key="1">
    <citation type="journal article" date="2016" name="Genome Announc.">
        <title>Draft Genome Sequence of the Thermotolerant Cyanobacterium Desertifilum sp. IPPAS B-1220.</title>
        <authorList>
            <person name="Mironov K.S."/>
            <person name="Sinetova M.A."/>
            <person name="Bolatkhan K."/>
            <person name="Zayadan B.K."/>
            <person name="Ustinova V.V."/>
            <person name="Kupriyanova E.V."/>
            <person name="Skrypnik A.N."/>
            <person name="Gogoleva N.E."/>
            <person name="Gogolev Y.V."/>
            <person name="Los D.A."/>
        </authorList>
    </citation>
    <scope>NUCLEOTIDE SEQUENCE [LARGE SCALE GENOMIC DNA]</scope>
    <source>
        <strain evidence="1 2">IPPAS B-1220</strain>
    </source>
</reference>
<evidence type="ECO:0000313" key="1">
    <source>
        <dbReference type="EMBL" id="XPM62241.1"/>
    </source>
</evidence>
<dbReference type="EMBL" id="CP182909">
    <property type="protein sequence ID" value="XPM62241.1"/>
    <property type="molecule type" value="Genomic_DNA"/>
</dbReference>
<dbReference type="Proteomes" id="UP000095472">
    <property type="component" value="Chromosome"/>
</dbReference>